<comment type="similarity">
    <text evidence="1">Belongs to the short-chain dehydrogenases/reductases (SDR) family.</text>
</comment>
<keyword evidence="3" id="KW-0560">Oxidoreductase</keyword>
<evidence type="ECO:0000256" key="3">
    <source>
        <dbReference type="ARBA" id="ARBA00023002"/>
    </source>
</evidence>
<keyword evidence="2" id="KW-0521">NADP</keyword>
<dbReference type="Gene3D" id="3.40.50.720">
    <property type="entry name" value="NAD(P)-binding Rossmann-like Domain"/>
    <property type="match status" value="1"/>
</dbReference>
<gene>
    <name evidence="4" type="ORF">BD410DRAFT_836171</name>
</gene>
<dbReference type="Proteomes" id="UP000294933">
    <property type="component" value="Unassembled WGS sequence"/>
</dbReference>
<reference evidence="4 5" key="1">
    <citation type="submission" date="2018-06" db="EMBL/GenBank/DDBJ databases">
        <title>A transcriptomic atlas of mushroom development highlights an independent origin of complex multicellularity.</title>
        <authorList>
            <consortium name="DOE Joint Genome Institute"/>
            <person name="Krizsan K."/>
            <person name="Almasi E."/>
            <person name="Merenyi Z."/>
            <person name="Sahu N."/>
            <person name="Viragh M."/>
            <person name="Koszo T."/>
            <person name="Mondo S."/>
            <person name="Kiss B."/>
            <person name="Balint B."/>
            <person name="Kues U."/>
            <person name="Barry K."/>
            <person name="Hegedus J.C."/>
            <person name="Henrissat B."/>
            <person name="Johnson J."/>
            <person name="Lipzen A."/>
            <person name="Ohm R."/>
            <person name="Nagy I."/>
            <person name="Pangilinan J."/>
            <person name="Yan J."/>
            <person name="Xiong Y."/>
            <person name="Grigoriev I.V."/>
            <person name="Hibbett D.S."/>
            <person name="Nagy L.G."/>
        </authorList>
    </citation>
    <scope>NUCLEOTIDE SEQUENCE [LARGE SCALE GENOMIC DNA]</scope>
    <source>
        <strain evidence="4 5">SZMC22713</strain>
    </source>
</reference>
<evidence type="ECO:0000313" key="4">
    <source>
        <dbReference type="EMBL" id="TDL27096.1"/>
    </source>
</evidence>
<dbReference type="VEuPathDB" id="FungiDB:BD410DRAFT_836171"/>
<dbReference type="STRING" id="50990.A0A4Y7QIA3"/>
<dbReference type="PANTHER" id="PTHR24320">
    <property type="entry name" value="RETINOL DEHYDROGENASE"/>
    <property type="match status" value="1"/>
</dbReference>
<dbReference type="OrthoDB" id="191139at2759"/>
<name>A0A4Y7QIA3_9AGAM</name>
<dbReference type="SUPFAM" id="SSF51735">
    <property type="entry name" value="NAD(P)-binding Rossmann-fold domains"/>
    <property type="match status" value="1"/>
</dbReference>
<dbReference type="AlphaFoldDB" id="A0A4Y7QIA3"/>
<protein>
    <recommendedName>
        <fullName evidence="6">NAD(P)-binding protein</fullName>
    </recommendedName>
</protein>
<proteinExistence type="inferred from homology"/>
<evidence type="ECO:0000256" key="2">
    <source>
        <dbReference type="ARBA" id="ARBA00022857"/>
    </source>
</evidence>
<evidence type="ECO:0008006" key="6">
    <source>
        <dbReference type="Google" id="ProtNLM"/>
    </source>
</evidence>
<dbReference type="GO" id="GO:0016491">
    <property type="term" value="F:oxidoreductase activity"/>
    <property type="evidence" value="ECO:0007669"/>
    <property type="project" value="UniProtKB-KW"/>
</dbReference>
<organism evidence="4 5">
    <name type="scientific">Rickenella mellea</name>
    <dbReference type="NCBI Taxonomy" id="50990"/>
    <lineage>
        <taxon>Eukaryota</taxon>
        <taxon>Fungi</taxon>
        <taxon>Dikarya</taxon>
        <taxon>Basidiomycota</taxon>
        <taxon>Agaricomycotina</taxon>
        <taxon>Agaricomycetes</taxon>
        <taxon>Hymenochaetales</taxon>
        <taxon>Rickenellaceae</taxon>
        <taxon>Rickenella</taxon>
    </lineage>
</organism>
<evidence type="ECO:0000313" key="5">
    <source>
        <dbReference type="Proteomes" id="UP000294933"/>
    </source>
</evidence>
<dbReference type="PANTHER" id="PTHR24320:SF282">
    <property type="entry name" value="WW DOMAIN-CONTAINING OXIDOREDUCTASE"/>
    <property type="match status" value="1"/>
</dbReference>
<dbReference type="EMBL" id="ML170160">
    <property type="protein sequence ID" value="TDL27096.1"/>
    <property type="molecule type" value="Genomic_DNA"/>
</dbReference>
<accession>A0A4Y7QIA3</accession>
<evidence type="ECO:0000256" key="1">
    <source>
        <dbReference type="ARBA" id="ARBA00006484"/>
    </source>
</evidence>
<sequence length="222" mass="24232">MLHAVRQVYRESFPPKPTFSVDDIPDLSGKVMIVTGSNAGVGKETVKALLQRNAKVVKSNHCEGGDILELDLANLKSVKQAAEEFIRGVMAPPIKDLTSDGYYDLQFGTNVLGHFYFTKLLPPTLISTSAHHSSDGKVRILTTSSSTHLFGAIERALTSLILFPAPYGALTQLWAGTTSGGASLNGKYLIPWARVGEAKKECYDPEIGKKLWAWLDEQVKDL</sequence>
<dbReference type="InterPro" id="IPR036291">
    <property type="entry name" value="NAD(P)-bd_dom_sf"/>
</dbReference>
<keyword evidence="5" id="KW-1185">Reference proteome</keyword>